<dbReference type="InterPro" id="IPR016197">
    <property type="entry name" value="Chromo-like_dom_sf"/>
</dbReference>
<evidence type="ECO:0000256" key="2">
    <source>
        <dbReference type="ARBA" id="ARBA00023242"/>
    </source>
</evidence>
<proteinExistence type="predicted"/>
<feature type="compositionally biased region" description="Basic residues" evidence="3">
    <location>
        <begin position="1"/>
        <end position="10"/>
    </location>
</feature>
<protein>
    <submittedName>
        <fullName evidence="6">Chromo domain-containing protein</fullName>
    </submittedName>
</protein>
<dbReference type="PROSITE" id="PS50013">
    <property type="entry name" value="CHROMO_2"/>
    <property type="match status" value="1"/>
</dbReference>
<accession>A0A0N4ZQW3</accession>
<keyword evidence="2" id="KW-0539">Nucleus</keyword>
<name>A0A0N4ZQW3_PARTI</name>
<evidence type="ECO:0000256" key="1">
    <source>
        <dbReference type="ARBA" id="ARBA00004123"/>
    </source>
</evidence>
<evidence type="ECO:0000256" key="3">
    <source>
        <dbReference type="SAM" id="MobiDB-lite"/>
    </source>
</evidence>
<dbReference type="WBParaSite" id="PTRK_0001090400.1">
    <property type="protein sequence ID" value="PTRK_0001090400.1"/>
    <property type="gene ID" value="PTRK_0001090400"/>
</dbReference>
<sequence>MSRRKSKKDKKGSSQKNMKNKNNFSTVESDDEIVYDIEDIIDCKVSKTGERTFLVKWKGYGHEENTWEPISSFTSHKAINDFLFKKTISGKNFSTTSTTGITLQPLTFWDFVKNKEKKCSN</sequence>
<dbReference type="SMART" id="SM00298">
    <property type="entry name" value="CHROMO"/>
    <property type="match status" value="1"/>
</dbReference>
<feature type="region of interest" description="Disordered" evidence="3">
    <location>
        <begin position="1"/>
        <end position="24"/>
    </location>
</feature>
<evidence type="ECO:0000313" key="5">
    <source>
        <dbReference type="Proteomes" id="UP000038045"/>
    </source>
</evidence>
<dbReference type="Gene3D" id="2.40.50.40">
    <property type="match status" value="1"/>
</dbReference>
<dbReference type="PANTHER" id="PTHR22812">
    <property type="entry name" value="CHROMOBOX PROTEIN"/>
    <property type="match status" value="1"/>
</dbReference>
<evidence type="ECO:0000313" key="6">
    <source>
        <dbReference type="WBParaSite" id="PTRK_0001090400.1"/>
    </source>
</evidence>
<evidence type="ECO:0000259" key="4">
    <source>
        <dbReference type="PROSITE" id="PS50013"/>
    </source>
</evidence>
<dbReference type="CDD" id="cd00024">
    <property type="entry name" value="CD_CSD"/>
    <property type="match status" value="1"/>
</dbReference>
<dbReference type="STRING" id="131310.A0A0N4ZQW3"/>
<organism evidence="5 6">
    <name type="scientific">Parastrongyloides trichosuri</name>
    <name type="common">Possum-specific nematode worm</name>
    <dbReference type="NCBI Taxonomy" id="131310"/>
    <lineage>
        <taxon>Eukaryota</taxon>
        <taxon>Metazoa</taxon>
        <taxon>Ecdysozoa</taxon>
        <taxon>Nematoda</taxon>
        <taxon>Chromadorea</taxon>
        <taxon>Rhabditida</taxon>
        <taxon>Tylenchina</taxon>
        <taxon>Panagrolaimomorpha</taxon>
        <taxon>Strongyloidoidea</taxon>
        <taxon>Strongyloididae</taxon>
        <taxon>Parastrongyloides</taxon>
    </lineage>
</organism>
<feature type="domain" description="Chromo" evidence="4">
    <location>
        <begin position="35"/>
        <end position="82"/>
    </location>
</feature>
<dbReference type="GO" id="GO:0005634">
    <property type="term" value="C:nucleus"/>
    <property type="evidence" value="ECO:0007669"/>
    <property type="project" value="UniProtKB-SubCell"/>
</dbReference>
<dbReference type="InterPro" id="IPR023780">
    <property type="entry name" value="Chromo_domain"/>
</dbReference>
<dbReference type="InterPro" id="IPR000953">
    <property type="entry name" value="Chromo/chromo_shadow_dom"/>
</dbReference>
<reference evidence="6" key="1">
    <citation type="submission" date="2017-02" db="UniProtKB">
        <authorList>
            <consortium name="WormBaseParasite"/>
        </authorList>
    </citation>
    <scope>IDENTIFICATION</scope>
</reference>
<dbReference type="Proteomes" id="UP000038045">
    <property type="component" value="Unplaced"/>
</dbReference>
<dbReference type="Pfam" id="PF00385">
    <property type="entry name" value="Chromo"/>
    <property type="match status" value="1"/>
</dbReference>
<keyword evidence="5" id="KW-1185">Reference proteome</keyword>
<dbReference type="SUPFAM" id="SSF54160">
    <property type="entry name" value="Chromo domain-like"/>
    <property type="match status" value="1"/>
</dbReference>
<comment type="subcellular location">
    <subcellularLocation>
        <location evidence="1">Nucleus</location>
    </subcellularLocation>
</comment>
<dbReference type="InterPro" id="IPR051219">
    <property type="entry name" value="Heterochromatin_chromo-domain"/>
</dbReference>
<dbReference type="AlphaFoldDB" id="A0A0N4ZQW3"/>